<evidence type="ECO:0000313" key="2">
    <source>
        <dbReference type="EMBL" id="VDN16362.1"/>
    </source>
</evidence>
<keyword evidence="3" id="KW-1185">Reference proteome</keyword>
<dbReference type="OrthoDB" id="10063861at2759"/>
<sequence length="218" mass="23840">MLSRSSSPKEEEEEEGAGVVAYVDVRSPIGNPGLVMTERLRLHGAQVESTRSAAVTHVIFRNGDPSTRAWAEKRGLMLVTPAWLKACIDRGVRVPETCYYIREKEDFDMTRDFGGVSPQVPLKIVRPAATTEKTYSVPIQAFATPPVANLATGGFIPSSLDAELTKKPFIPRPNTPPGMKAFQHRLENRCNQTSCLTSAESSHDKLVVVSESSGMLLV</sequence>
<accession>A0A3P7P8H9</accession>
<dbReference type="InterPro" id="IPR036420">
    <property type="entry name" value="BRCT_dom_sf"/>
</dbReference>
<dbReference type="Pfam" id="PF00533">
    <property type="entry name" value="BRCT"/>
    <property type="match status" value="1"/>
</dbReference>
<dbReference type="InterPro" id="IPR001357">
    <property type="entry name" value="BRCT_dom"/>
</dbReference>
<protein>
    <recommendedName>
        <fullName evidence="1">BRCT domain-containing protein</fullName>
    </recommendedName>
</protein>
<dbReference type="Gene3D" id="3.40.50.10190">
    <property type="entry name" value="BRCT domain"/>
    <property type="match status" value="1"/>
</dbReference>
<name>A0A3P7P8H9_DIBLA</name>
<gene>
    <name evidence="2" type="ORF">DILT_LOCUS12193</name>
</gene>
<feature type="domain" description="BRCT" evidence="1">
    <location>
        <begin position="36"/>
        <end position="101"/>
    </location>
</feature>
<dbReference type="SUPFAM" id="SSF52113">
    <property type="entry name" value="BRCT domain"/>
    <property type="match status" value="1"/>
</dbReference>
<evidence type="ECO:0000313" key="3">
    <source>
        <dbReference type="Proteomes" id="UP000281553"/>
    </source>
</evidence>
<evidence type="ECO:0000259" key="1">
    <source>
        <dbReference type="PROSITE" id="PS50172"/>
    </source>
</evidence>
<proteinExistence type="predicted"/>
<organism evidence="2 3">
    <name type="scientific">Dibothriocephalus latus</name>
    <name type="common">Fish tapeworm</name>
    <name type="synonym">Diphyllobothrium latum</name>
    <dbReference type="NCBI Taxonomy" id="60516"/>
    <lineage>
        <taxon>Eukaryota</taxon>
        <taxon>Metazoa</taxon>
        <taxon>Spiralia</taxon>
        <taxon>Lophotrochozoa</taxon>
        <taxon>Platyhelminthes</taxon>
        <taxon>Cestoda</taxon>
        <taxon>Eucestoda</taxon>
        <taxon>Diphyllobothriidea</taxon>
        <taxon>Diphyllobothriidae</taxon>
        <taxon>Dibothriocephalus</taxon>
    </lineage>
</organism>
<dbReference type="PROSITE" id="PS50172">
    <property type="entry name" value="BRCT"/>
    <property type="match status" value="1"/>
</dbReference>
<dbReference type="AlphaFoldDB" id="A0A3P7P8H9"/>
<dbReference type="Proteomes" id="UP000281553">
    <property type="component" value="Unassembled WGS sequence"/>
</dbReference>
<dbReference type="SMART" id="SM00292">
    <property type="entry name" value="BRCT"/>
    <property type="match status" value="1"/>
</dbReference>
<dbReference type="CDD" id="cd17716">
    <property type="entry name" value="BRCT_microcephalin_rpt1"/>
    <property type="match status" value="1"/>
</dbReference>
<reference evidence="2 3" key="1">
    <citation type="submission" date="2018-11" db="EMBL/GenBank/DDBJ databases">
        <authorList>
            <consortium name="Pathogen Informatics"/>
        </authorList>
    </citation>
    <scope>NUCLEOTIDE SEQUENCE [LARGE SCALE GENOMIC DNA]</scope>
</reference>
<dbReference type="EMBL" id="UYRU01065565">
    <property type="protein sequence ID" value="VDN16362.1"/>
    <property type="molecule type" value="Genomic_DNA"/>
</dbReference>